<dbReference type="InterPro" id="IPR041373">
    <property type="entry name" value="RT_RNaseH"/>
</dbReference>
<reference evidence="8 9" key="1">
    <citation type="submission" date="2017-10" db="EMBL/GenBank/DDBJ databases">
        <title>Development of genomic resources for the powdery mildew, Erysiphe pulchra.</title>
        <authorList>
            <person name="Wadl P.A."/>
            <person name="Mack B.M."/>
            <person name="Moore G."/>
            <person name="Beltz S.B."/>
        </authorList>
    </citation>
    <scope>NUCLEOTIDE SEQUENCE [LARGE SCALE GENOMIC DNA]</scope>
    <source>
        <strain evidence="8">Cflorida</strain>
    </source>
</reference>
<dbReference type="PANTHER" id="PTHR37984">
    <property type="entry name" value="PROTEIN CBG26694"/>
    <property type="match status" value="1"/>
</dbReference>
<sequence length="134" mass="15664">MLKRINTAIPCILDVDASQYHTGGVFLQPSNDIHKTISQPSLETLNLIPVSFTSHKLIPSQQRYSAHEQEALATIQALQTWREWIDDCDIWVRMDHETLTSLRKQVNLPRQIQRFVDIFEQYNSKILYRRGKTN</sequence>
<dbReference type="InterPro" id="IPR043502">
    <property type="entry name" value="DNA/RNA_pol_sf"/>
</dbReference>
<evidence type="ECO:0000313" key="8">
    <source>
        <dbReference type="EMBL" id="POS82365.1"/>
    </source>
</evidence>
<evidence type="ECO:0000256" key="4">
    <source>
        <dbReference type="ARBA" id="ARBA00022759"/>
    </source>
</evidence>
<dbReference type="PANTHER" id="PTHR37984:SF15">
    <property type="entry name" value="INTEGRASE CATALYTIC DOMAIN-CONTAINING PROTEIN"/>
    <property type="match status" value="1"/>
</dbReference>
<keyword evidence="9" id="KW-1185">Reference proteome</keyword>
<gene>
    <name evidence="8" type="ORF">EPUL_005269</name>
</gene>
<dbReference type="Proteomes" id="UP000237438">
    <property type="component" value="Unassembled WGS sequence"/>
</dbReference>
<dbReference type="GO" id="GO:0004519">
    <property type="term" value="F:endonuclease activity"/>
    <property type="evidence" value="ECO:0007669"/>
    <property type="project" value="UniProtKB-KW"/>
</dbReference>
<accession>A0A2S4PK21</accession>
<keyword evidence="3" id="KW-0540">Nuclease</keyword>
<dbReference type="SUPFAM" id="SSF56672">
    <property type="entry name" value="DNA/RNA polymerases"/>
    <property type="match status" value="1"/>
</dbReference>
<comment type="caution">
    <text evidence="8">The sequence shown here is derived from an EMBL/GenBank/DDBJ whole genome shotgun (WGS) entry which is preliminary data.</text>
</comment>
<evidence type="ECO:0000256" key="5">
    <source>
        <dbReference type="ARBA" id="ARBA00022801"/>
    </source>
</evidence>
<evidence type="ECO:0000256" key="2">
    <source>
        <dbReference type="ARBA" id="ARBA00022695"/>
    </source>
</evidence>
<keyword evidence="6" id="KW-0695">RNA-directed DNA polymerase</keyword>
<evidence type="ECO:0000256" key="3">
    <source>
        <dbReference type="ARBA" id="ARBA00022722"/>
    </source>
</evidence>
<protein>
    <recommendedName>
        <fullName evidence="7">Reverse transcriptase RNase H-like domain-containing protein</fullName>
    </recommendedName>
</protein>
<dbReference type="EMBL" id="PEDP01003027">
    <property type="protein sequence ID" value="POS82365.1"/>
    <property type="molecule type" value="Genomic_DNA"/>
</dbReference>
<evidence type="ECO:0000256" key="6">
    <source>
        <dbReference type="ARBA" id="ARBA00022918"/>
    </source>
</evidence>
<keyword evidence="5" id="KW-0378">Hydrolase</keyword>
<dbReference type="GO" id="GO:0003964">
    <property type="term" value="F:RNA-directed DNA polymerase activity"/>
    <property type="evidence" value="ECO:0007669"/>
    <property type="project" value="UniProtKB-KW"/>
</dbReference>
<dbReference type="GO" id="GO:0016787">
    <property type="term" value="F:hydrolase activity"/>
    <property type="evidence" value="ECO:0007669"/>
    <property type="project" value="UniProtKB-KW"/>
</dbReference>
<evidence type="ECO:0000259" key="7">
    <source>
        <dbReference type="Pfam" id="PF17917"/>
    </source>
</evidence>
<dbReference type="InterPro" id="IPR050951">
    <property type="entry name" value="Retrovirus_Pol_polyprotein"/>
</dbReference>
<keyword evidence="2" id="KW-0548">Nucleotidyltransferase</keyword>
<evidence type="ECO:0000313" key="9">
    <source>
        <dbReference type="Proteomes" id="UP000237438"/>
    </source>
</evidence>
<dbReference type="STRING" id="225359.A0A2S4PK21"/>
<proteinExistence type="predicted"/>
<name>A0A2S4PK21_9PEZI</name>
<keyword evidence="4" id="KW-0255">Endonuclease</keyword>
<dbReference type="OrthoDB" id="4096693at2759"/>
<dbReference type="Pfam" id="PF17917">
    <property type="entry name" value="RT_RNaseH"/>
    <property type="match status" value="1"/>
</dbReference>
<organism evidence="8 9">
    <name type="scientific">Erysiphe pulchra</name>
    <dbReference type="NCBI Taxonomy" id="225359"/>
    <lineage>
        <taxon>Eukaryota</taxon>
        <taxon>Fungi</taxon>
        <taxon>Dikarya</taxon>
        <taxon>Ascomycota</taxon>
        <taxon>Pezizomycotina</taxon>
        <taxon>Leotiomycetes</taxon>
        <taxon>Erysiphales</taxon>
        <taxon>Erysiphaceae</taxon>
        <taxon>Erysiphe</taxon>
    </lineage>
</organism>
<dbReference type="AlphaFoldDB" id="A0A2S4PK21"/>
<keyword evidence="1" id="KW-0808">Transferase</keyword>
<feature type="domain" description="Reverse transcriptase RNase H-like" evidence="7">
    <location>
        <begin position="10"/>
        <end position="122"/>
    </location>
</feature>
<evidence type="ECO:0000256" key="1">
    <source>
        <dbReference type="ARBA" id="ARBA00022679"/>
    </source>
</evidence>
<feature type="non-terminal residue" evidence="8">
    <location>
        <position position="134"/>
    </location>
</feature>